<dbReference type="CDD" id="cd03431">
    <property type="entry name" value="NUDIX_DNA_Glycosylase_C-MutY"/>
    <property type="match status" value="1"/>
</dbReference>
<dbReference type="SUPFAM" id="SSF55811">
    <property type="entry name" value="Nudix"/>
    <property type="match status" value="1"/>
</dbReference>
<dbReference type="InterPro" id="IPR023170">
    <property type="entry name" value="HhH_base_excis_C"/>
</dbReference>
<evidence type="ECO:0000256" key="1">
    <source>
        <dbReference type="ARBA" id="ARBA00000843"/>
    </source>
</evidence>
<dbReference type="Pfam" id="PF14815">
    <property type="entry name" value="NUDIX_4"/>
    <property type="match status" value="1"/>
</dbReference>
<evidence type="ECO:0000256" key="6">
    <source>
        <dbReference type="ARBA" id="ARBA00022485"/>
    </source>
</evidence>
<evidence type="ECO:0000256" key="10">
    <source>
        <dbReference type="ARBA" id="ARBA00023004"/>
    </source>
</evidence>
<dbReference type="CDD" id="cd00056">
    <property type="entry name" value="ENDO3c"/>
    <property type="match status" value="1"/>
</dbReference>
<dbReference type="GO" id="GO:0035485">
    <property type="term" value="F:adenine/guanine mispair binding"/>
    <property type="evidence" value="ECO:0007669"/>
    <property type="project" value="TreeGrafter"/>
</dbReference>
<dbReference type="InterPro" id="IPR044298">
    <property type="entry name" value="MIG/MutY"/>
</dbReference>
<keyword evidence="7" id="KW-0479">Metal-binding</keyword>
<keyword evidence="8 14" id="KW-0227">DNA damage</keyword>
<evidence type="ECO:0000256" key="7">
    <source>
        <dbReference type="ARBA" id="ARBA00022723"/>
    </source>
</evidence>
<evidence type="ECO:0000256" key="12">
    <source>
        <dbReference type="ARBA" id="ARBA00023204"/>
    </source>
</evidence>
<keyword evidence="11" id="KW-0411">Iron-sulfur</keyword>
<dbReference type="Pfam" id="PF00633">
    <property type="entry name" value="HHH"/>
    <property type="match status" value="1"/>
</dbReference>
<evidence type="ECO:0000313" key="17">
    <source>
        <dbReference type="Proteomes" id="UP000628448"/>
    </source>
</evidence>
<dbReference type="SUPFAM" id="SSF48150">
    <property type="entry name" value="DNA-glycosylase"/>
    <property type="match status" value="1"/>
</dbReference>
<evidence type="ECO:0000256" key="5">
    <source>
        <dbReference type="ARBA" id="ARBA00022023"/>
    </source>
</evidence>
<dbReference type="RefSeq" id="WP_196988794.1">
    <property type="nucleotide sequence ID" value="NZ_JADWYR010000001.1"/>
</dbReference>
<dbReference type="InterPro" id="IPR029119">
    <property type="entry name" value="MutY_C"/>
</dbReference>
<dbReference type="GO" id="GO:0046872">
    <property type="term" value="F:metal ion binding"/>
    <property type="evidence" value="ECO:0007669"/>
    <property type="project" value="UniProtKB-UniRule"/>
</dbReference>
<evidence type="ECO:0000313" key="16">
    <source>
        <dbReference type="EMBL" id="MBG9374698.1"/>
    </source>
</evidence>
<comment type="similarity">
    <text evidence="3 14">Belongs to the Nth/MutY family.</text>
</comment>
<comment type="function">
    <text evidence="2">Adenine glycosylase active on G-A mispairs. MutY also corrects error-prone DNA synthesis past GO lesions which are due to the oxidatively damaged form of guanine: 7,8-dihydro-8-oxoguanine (8-oxo-dGTP).</text>
</comment>
<evidence type="ECO:0000256" key="11">
    <source>
        <dbReference type="ARBA" id="ARBA00023014"/>
    </source>
</evidence>
<dbReference type="Proteomes" id="UP000628448">
    <property type="component" value="Unassembled WGS sequence"/>
</dbReference>
<comment type="cofactor">
    <cofactor evidence="14">
        <name>[4Fe-4S] cluster</name>
        <dbReference type="ChEBI" id="CHEBI:49883"/>
    </cofactor>
    <text evidence="14">Binds 1 [4Fe-4S] cluster.</text>
</comment>
<dbReference type="GO" id="GO:0006298">
    <property type="term" value="P:mismatch repair"/>
    <property type="evidence" value="ECO:0007669"/>
    <property type="project" value="TreeGrafter"/>
</dbReference>
<reference evidence="16" key="1">
    <citation type="submission" date="2020-11" db="EMBL/GenBank/DDBJ databases">
        <title>Bacterial whole genome sequence for Panacibacter sp. DH6.</title>
        <authorList>
            <person name="Le V."/>
            <person name="Ko S."/>
            <person name="Ahn C.-Y."/>
            <person name="Oh H.-M."/>
        </authorList>
    </citation>
    <scope>NUCLEOTIDE SEQUENCE</scope>
    <source>
        <strain evidence="16">DH6</strain>
    </source>
</reference>
<dbReference type="AlphaFoldDB" id="A0A931GV30"/>
<evidence type="ECO:0000256" key="3">
    <source>
        <dbReference type="ARBA" id="ARBA00008343"/>
    </source>
</evidence>
<evidence type="ECO:0000256" key="13">
    <source>
        <dbReference type="ARBA" id="ARBA00023295"/>
    </source>
</evidence>
<keyword evidence="6" id="KW-0004">4Fe-4S</keyword>
<dbReference type="GO" id="GO:0006284">
    <property type="term" value="P:base-excision repair"/>
    <property type="evidence" value="ECO:0007669"/>
    <property type="project" value="UniProtKB-UniRule"/>
</dbReference>
<dbReference type="GO" id="GO:0051539">
    <property type="term" value="F:4 iron, 4 sulfur cluster binding"/>
    <property type="evidence" value="ECO:0007669"/>
    <property type="project" value="UniProtKB-UniRule"/>
</dbReference>
<dbReference type="InterPro" id="IPR003265">
    <property type="entry name" value="HhH-GPD_domain"/>
</dbReference>
<dbReference type="InterPro" id="IPR000445">
    <property type="entry name" value="HhH_motif"/>
</dbReference>
<dbReference type="InterPro" id="IPR005760">
    <property type="entry name" value="A/G_AdeGlyc_MutY"/>
</dbReference>
<keyword evidence="9" id="KW-0378">Hydrolase</keyword>
<dbReference type="SMART" id="SM00478">
    <property type="entry name" value="ENDO3c"/>
    <property type="match status" value="1"/>
</dbReference>
<keyword evidence="13 14" id="KW-0326">Glycosidase</keyword>
<comment type="caution">
    <text evidence="16">The sequence shown here is derived from an EMBL/GenBank/DDBJ whole genome shotgun (WGS) entry which is preliminary data.</text>
</comment>
<dbReference type="NCBIfam" id="TIGR01084">
    <property type="entry name" value="mutY"/>
    <property type="match status" value="1"/>
</dbReference>
<dbReference type="InterPro" id="IPR011257">
    <property type="entry name" value="DNA_glycosylase"/>
</dbReference>
<keyword evidence="12" id="KW-0234">DNA repair</keyword>
<dbReference type="Gene3D" id="1.10.340.30">
    <property type="entry name" value="Hypothetical protein, domain 2"/>
    <property type="match status" value="1"/>
</dbReference>
<evidence type="ECO:0000259" key="15">
    <source>
        <dbReference type="SMART" id="SM00478"/>
    </source>
</evidence>
<dbReference type="Pfam" id="PF00730">
    <property type="entry name" value="HhH-GPD"/>
    <property type="match status" value="1"/>
</dbReference>
<evidence type="ECO:0000256" key="2">
    <source>
        <dbReference type="ARBA" id="ARBA00002933"/>
    </source>
</evidence>
<evidence type="ECO:0000256" key="9">
    <source>
        <dbReference type="ARBA" id="ARBA00022801"/>
    </source>
</evidence>
<dbReference type="EC" id="3.2.2.31" evidence="4 14"/>
<evidence type="ECO:0000256" key="8">
    <source>
        <dbReference type="ARBA" id="ARBA00022763"/>
    </source>
</evidence>
<dbReference type="Gene3D" id="3.90.79.10">
    <property type="entry name" value="Nucleoside Triphosphate Pyrophosphohydrolase"/>
    <property type="match status" value="1"/>
</dbReference>
<organism evidence="16 17">
    <name type="scientific">Panacibacter microcysteis</name>
    <dbReference type="NCBI Taxonomy" id="2793269"/>
    <lineage>
        <taxon>Bacteria</taxon>
        <taxon>Pseudomonadati</taxon>
        <taxon>Bacteroidota</taxon>
        <taxon>Chitinophagia</taxon>
        <taxon>Chitinophagales</taxon>
        <taxon>Chitinophagaceae</taxon>
        <taxon>Panacibacter</taxon>
    </lineage>
</organism>
<dbReference type="Gene3D" id="1.10.1670.10">
    <property type="entry name" value="Helix-hairpin-Helix base-excision DNA repair enzymes (C-terminal)"/>
    <property type="match status" value="1"/>
</dbReference>
<gene>
    <name evidence="16" type="primary">mutY</name>
    <name evidence="16" type="ORF">I5907_00500</name>
</gene>
<evidence type="ECO:0000256" key="14">
    <source>
        <dbReference type="RuleBase" id="RU365096"/>
    </source>
</evidence>
<keyword evidence="10 14" id="KW-0408">Iron</keyword>
<protein>
    <recommendedName>
        <fullName evidence="5 14">Adenine DNA glycosylase</fullName>
        <ecNumber evidence="4 14">3.2.2.31</ecNumber>
    </recommendedName>
</protein>
<dbReference type="InterPro" id="IPR015797">
    <property type="entry name" value="NUDIX_hydrolase-like_dom_sf"/>
</dbReference>
<dbReference type="GO" id="GO:0034039">
    <property type="term" value="F:8-oxo-7,8-dihydroguanine DNA N-glycosylase activity"/>
    <property type="evidence" value="ECO:0007669"/>
    <property type="project" value="TreeGrafter"/>
</dbReference>
<dbReference type="PANTHER" id="PTHR42944:SF1">
    <property type="entry name" value="ADENINE DNA GLYCOSYLASE"/>
    <property type="match status" value="1"/>
</dbReference>
<evidence type="ECO:0000256" key="4">
    <source>
        <dbReference type="ARBA" id="ARBA00012045"/>
    </source>
</evidence>
<comment type="catalytic activity">
    <reaction evidence="1 14">
        <text>Hydrolyzes free adenine bases from 7,8-dihydro-8-oxoguanine:adenine mismatched double-stranded DNA, leaving an apurinic site.</text>
        <dbReference type="EC" id="3.2.2.31"/>
    </reaction>
</comment>
<name>A0A931GV30_9BACT</name>
<sequence length="360" mass="41120">MNGKKFTQFLLEWNKALNNRPMPWKGEKDPYKVWLSEVILQQTRVEQGWAYYEKFVKQYKDIKALAKASDEAVFKLWEGLGYYSRCKNLLFTARTVAEKYNGVFPASYEEIVQLKGIGPYTASAIASFCFNLPYAVIDGNVFRILARVFGIDTPIDSTAGKKQFKELAEQLLDREQPGIYNQAIMDFGATVCKPALPLCSSCHLNSICAAFKNATVSNLPVKEKTLQKKLRWFSYFIFHANDTTFIHKRTAKDIWQNLFEFYLVESDAAPSWTDDKVETLLATRLGIKQFSNVTVITALPQQLTHQTIKGYFISINLAEVPQVLSGANDRWVTTEQMKNLPFPGFINQHLQNKNIQASLF</sequence>
<feature type="domain" description="HhH-GPD" evidence="15">
    <location>
        <begin position="39"/>
        <end position="190"/>
    </location>
</feature>
<dbReference type="GO" id="GO:0000701">
    <property type="term" value="F:purine-specific mismatch base pair DNA N-glycosylase activity"/>
    <property type="evidence" value="ECO:0007669"/>
    <property type="project" value="UniProtKB-EC"/>
</dbReference>
<accession>A0A931GV30</accession>
<dbReference type="PANTHER" id="PTHR42944">
    <property type="entry name" value="ADENINE DNA GLYCOSYLASE"/>
    <property type="match status" value="1"/>
</dbReference>
<dbReference type="GO" id="GO:0032357">
    <property type="term" value="F:oxidized purine DNA binding"/>
    <property type="evidence" value="ECO:0007669"/>
    <property type="project" value="TreeGrafter"/>
</dbReference>
<dbReference type="EMBL" id="JADWYR010000001">
    <property type="protein sequence ID" value="MBG9374698.1"/>
    <property type="molecule type" value="Genomic_DNA"/>
</dbReference>
<proteinExistence type="inferred from homology"/>
<keyword evidence="17" id="KW-1185">Reference proteome</keyword>